<dbReference type="Proteomes" id="UP000028705">
    <property type="component" value="Unassembled WGS sequence"/>
</dbReference>
<comment type="caution">
    <text evidence="2">The sequence shown here is derived from an EMBL/GenBank/DDBJ whole genome shotgun (WGS) entry which is preliminary data.</text>
</comment>
<dbReference type="GO" id="GO:0003677">
    <property type="term" value="F:DNA binding"/>
    <property type="evidence" value="ECO:0007669"/>
    <property type="project" value="InterPro"/>
</dbReference>
<dbReference type="GO" id="GO:0006355">
    <property type="term" value="P:regulation of DNA-templated transcription"/>
    <property type="evidence" value="ECO:0007669"/>
    <property type="project" value="InterPro"/>
</dbReference>
<feature type="transmembrane region" description="Helical" evidence="1">
    <location>
        <begin position="134"/>
        <end position="155"/>
    </location>
</feature>
<feature type="transmembrane region" description="Helical" evidence="1">
    <location>
        <begin position="57"/>
        <end position="74"/>
    </location>
</feature>
<reference evidence="2 3" key="1">
    <citation type="submission" date="2014-07" db="EMBL/GenBank/DDBJ databases">
        <title>Genome of Chryseobacterium soli DSM 19298.</title>
        <authorList>
            <person name="Stropko S.J."/>
            <person name="Pipes S.E."/>
            <person name="Newman J."/>
        </authorList>
    </citation>
    <scope>NUCLEOTIDE SEQUENCE [LARGE SCALE GENOMIC DNA]</scope>
    <source>
        <strain evidence="2 3">DSM 19298</strain>
    </source>
</reference>
<keyword evidence="1" id="KW-0472">Membrane</keyword>
<evidence type="ECO:0000313" key="3">
    <source>
        <dbReference type="Proteomes" id="UP000028705"/>
    </source>
</evidence>
<proteinExistence type="predicted"/>
<evidence type="ECO:0000313" key="2">
    <source>
        <dbReference type="EMBL" id="KFF14034.1"/>
    </source>
</evidence>
<dbReference type="RefSeq" id="WP_034708523.1">
    <property type="nucleotide sequence ID" value="NZ_JPRH01000001.1"/>
</dbReference>
<dbReference type="InterPro" id="IPR016032">
    <property type="entry name" value="Sig_transdc_resp-reg_C-effctor"/>
</dbReference>
<organism evidence="2 3">
    <name type="scientific">Chryseobacterium soli</name>
    <dbReference type="NCBI Taxonomy" id="445961"/>
    <lineage>
        <taxon>Bacteria</taxon>
        <taxon>Pseudomonadati</taxon>
        <taxon>Bacteroidota</taxon>
        <taxon>Flavobacteriia</taxon>
        <taxon>Flavobacteriales</taxon>
        <taxon>Weeksellaceae</taxon>
        <taxon>Chryseobacterium group</taxon>
        <taxon>Chryseobacterium</taxon>
    </lineage>
</organism>
<sequence>MINRIFSKIMTYDLEKSANDFEQQSLFLVNRYLLFLFLLFLFYSIFIISFFGDVFSSSFLIINTFFWLFLFWIKDKMSRYRKILKGSYIIVFIVLTFIVSFFYIYTWKNAGVEYFYFSLLFAIPFFFNYKEDYYFILLIVVIIAINFIGCLYFELDFLPKSKFIRPNDFKLIQLFNIIFVITTFLIDIYFVSQKDRLIYGLIKQTKLQDSTIEDLLKSNNDLMIQQIVINNLTEDNISEIIGLAESNSPLFLEKFQIYFPEFIPNVLKINSSVVYSELHICALMKLNFDTKKIASCVNSSVRAVESRKYRIRKKLGIASDININNFILKI</sequence>
<dbReference type="SUPFAM" id="SSF46894">
    <property type="entry name" value="C-terminal effector domain of the bipartite response regulators"/>
    <property type="match status" value="1"/>
</dbReference>
<feature type="transmembrane region" description="Helical" evidence="1">
    <location>
        <begin position="111"/>
        <end position="127"/>
    </location>
</feature>
<feature type="transmembrane region" description="Helical" evidence="1">
    <location>
        <begin position="32"/>
        <end position="51"/>
    </location>
</feature>
<keyword evidence="3" id="KW-1185">Reference proteome</keyword>
<feature type="transmembrane region" description="Helical" evidence="1">
    <location>
        <begin position="86"/>
        <end position="105"/>
    </location>
</feature>
<dbReference type="EMBL" id="JPRH01000001">
    <property type="protein sequence ID" value="KFF14034.1"/>
    <property type="molecule type" value="Genomic_DNA"/>
</dbReference>
<keyword evidence="1" id="KW-1133">Transmembrane helix</keyword>
<dbReference type="eggNOG" id="COG2197">
    <property type="taxonomic scope" value="Bacteria"/>
</dbReference>
<dbReference type="STRING" id="445961.IW15_00865"/>
<name>A0A086ABH0_9FLAO</name>
<gene>
    <name evidence="2" type="ORF">IW15_00865</name>
</gene>
<feature type="transmembrane region" description="Helical" evidence="1">
    <location>
        <begin position="171"/>
        <end position="191"/>
    </location>
</feature>
<accession>A0A086ABH0</accession>
<evidence type="ECO:0000256" key="1">
    <source>
        <dbReference type="SAM" id="Phobius"/>
    </source>
</evidence>
<dbReference type="OrthoDB" id="1454352at2"/>
<dbReference type="AlphaFoldDB" id="A0A086ABH0"/>
<protein>
    <submittedName>
        <fullName evidence="2">Two component regulator three Y domain-containing protein</fullName>
    </submittedName>
</protein>
<keyword evidence="1" id="KW-0812">Transmembrane</keyword>